<feature type="compositionally biased region" description="Acidic residues" evidence="1">
    <location>
        <begin position="549"/>
        <end position="569"/>
    </location>
</feature>
<dbReference type="Pfam" id="PF23593">
    <property type="entry name" value="HEAT_ATR"/>
    <property type="match status" value="1"/>
</dbReference>
<dbReference type="GO" id="GO:0004674">
    <property type="term" value="F:protein serine/threonine kinase activity"/>
    <property type="evidence" value="ECO:0007669"/>
    <property type="project" value="TreeGrafter"/>
</dbReference>
<feature type="domain" description="FAT" evidence="2">
    <location>
        <begin position="1"/>
        <end position="516"/>
    </location>
</feature>
<evidence type="ECO:0000313" key="4">
    <source>
        <dbReference type="EMBL" id="CAF4331214.1"/>
    </source>
</evidence>
<comment type="caution">
    <text evidence="3">The sequence shown here is derived from an EMBL/GenBank/DDBJ whole genome shotgun (WGS) entry which is preliminary data.</text>
</comment>
<dbReference type="Proteomes" id="UP000663833">
    <property type="component" value="Unassembled WGS sequence"/>
</dbReference>
<protein>
    <recommendedName>
        <fullName evidence="2">FAT domain-containing protein</fullName>
    </recommendedName>
</protein>
<evidence type="ECO:0000313" key="5">
    <source>
        <dbReference type="Proteomes" id="UP000663833"/>
    </source>
</evidence>
<dbReference type="InterPro" id="IPR050517">
    <property type="entry name" value="DDR_Repair_Kinase"/>
</dbReference>
<evidence type="ECO:0000313" key="3">
    <source>
        <dbReference type="EMBL" id="CAF3586312.1"/>
    </source>
</evidence>
<proteinExistence type="predicted"/>
<reference evidence="3" key="1">
    <citation type="submission" date="2021-02" db="EMBL/GenBank/DDBJ databases">
        <authorList>
            <person name="Nowell W R."/>
        </authorList>
    </citation>
    <scope>NUCLEOTIDE SEQUENCE</scope>
</reference>
<accession>A0A818LYM7</accession>
<dbReference type="EMBL" id="CAJOBO010001052">
    <property type="protein sequence ID" value="CAF4331214.1"/>
    <property type="molecule type" value="Genomic_DNA"/>
</dbReference>
<sequence>GLWSLNAVLKLTQDLTRIHNVDEHASWSEERAAISQVAALYQSENREVPLLPGQKFAPVQHSVRALNSILLYSQPNLNNQSASATINSNWTALRLGAARLARQQNNFTLASKLLIQQFQSTHTWTTGPPTSQSSNTSLGSPLRSFHSDASSIETYSLASLVTMIERYQNAHMVMIELETETGKLMHALSLNKANNINITIAIEFLSRSILRHLIHESQSNPQYNNQRLLINIEKCSRNLLHIAKWSRTAIESNHEATTNNVMSLGKLFELRKQYLITGLGVDIAGEPFVRKNMLLDELLIGELLDFSTLTCPNLAKSWFRFADWAYLWGRQLLARSLPLSSPDLGQQVRVILPSEVSSDEVTEISRILSSIRILNDDDSELHPMLIEQLLALHPQYDLRRYFLLEQSCRAYFTYLQLSNTSTYEKKSNNNDDASNVLVTLRLLRVLVRYPQQLRTIFETHLLNMPTVAWKRLIPQLFSRLNHPDSFVRDYVTNLLIRIAKDFPQLILYSVVVGITDDSKMRRIKSRDDNIYQRKSASTHESEDEKSQDDIDEDDEEDDDEEMEEEDDIEKQENAVAMQNSFRLIYNVLSETNSHVVGQVKLFVHELRRVTVLWDEL</sequence>
<dbReference type="Proteomes" id="UP000663851">
    <property type="component" value="Unassembled WGS sequence"/>
</dbReference>
<feature type="non-terminal residue" evidence="3">
    <location>
        <position position="1"/>
    </location>
</feature>
<dbReference type="PANTHER" id="PTHR11139:SF71">
    <property type="entry name" value="SERINE_THREONINE-PROTEIN KINASE SMG1"/>
    <property type="match status" value="1"/>
</dbReference>
<dbReference type="EMBL" id="CAJNYD010004280">
    <property type="protein sequence ID" value="CAF3586312.1"/>
    <property type="molecule type" value="Genomic_DNA"/>
</dbReference>
<dbReference type="PANTHER" id="PTHR11139">
    <property type="entry name" value="ATAXIA TELANGIECTASIA MUTATED ATM -RELATED"/>
    <property type="match status" value="1"/>
</dbReference>
<dbReference type="PROSITE" id="PS51189">
    <property type="entry name" value="FAT"/>
    <property type="match status" value="1"/>
</dbReference>
<dbReference type="GO" id="GO:0000184">
    <property type="term" value="P:nuclear-transcribed mRNA catabolic process, nonsense-mediated decay"/>
    <property type="evidence" value="ECO:0007669"/>
    <property type="project" value="TreeGrafter"/>
</dbReference>
<dbReference type="InterPro" id="IPR057564">
    <property type="entry name" value="HEAT_ATR"/>
</dbReference>
<dbReference type="AlphaFoldDB" id="A0A818LYM7"/>
<dbReference type="InterPro" id="IPR016024">
    <property type="entry name" value="ARM-type_fold"/>
</dbReference>
<dbReference type="SUPFAM" id="SSF48371">
    <property type="entry name" value="ARM repeat"/>
    <property type="match status" value="1"/>
</dbReference>
<feature type="compositionally biased region" description="Basic and acidic residues" evidence="1">
    <location>
        <begin position="530"/>
        <end position="548"/>
    </location>
</feature>
<organism evidence="3 5">
    <name type="scientific">Rotaria socialis</name>
    <dbReference type="NCBI Taxonomy" id="392032"/>
    <lineage>
        <taxon>Eukaryota</taxon>
        <taxon>Metazoa</taxon>
        <taxon>Spiralia</taxon>
        <taxon>Gnathifera</taxon>
        <taxon>Rotifera</taxon>
        <taxon>Eurotatoria</taxon>
        <taxon>Bdelloidea</taxon>
        <taxon>Philodinida</taxon>
        <taxon>Philodinidae</taxon>
        <taxon>Rotaria</taxon>
    </lineage>
</organism>
<gene>
    <name evidence="4" type="ORF">HFQ381_LOCUS15465</name>
    <name evidence="3" type="ORF">LUA448_LOCUS29712</name>
</gene>
<evidence type="ECO:0000259" key="2">
    <source>
        <dbReference type="PROSITE" id="PS51189"/>
    </source>
</evidence>
<dbReference type="GO" id="GO:0005634">
    <property type="term" value="C:nucleus"/>
    <property type="evidence" value="ECO:0007669"/>
    <property type="project" value="TreeGrafter"/>
</dbReference>
<name>A0A818LYM7_9BILA</name>
<feature type="region of interest" description="Disordered" evidence="1">
    <location>
        <begin position="530"/>
        <end position="571"/>
    </location>
</feature>
<dbReference type="InterPro" id="IPR014009">
    <property type="entry name" value="PIK_FAT"/>
</dbReference>
<evidence type="ECO:0000256" key="1">
    <source>
        <dbReference type="SAM" id="MobiDB-lite"/>
    </source>
</evidence>